<evidence type="ECO:0000256" key="1">
    <source>
        <dbReference type="SAM" id="SignalP"/>
    </source>
</evidence>
<feature type="chain" id="PRO_5030516231" evidence="1">
    <location>
        <begin position="26"/>
        <end position="221"/>
    </location>
</feature>
<feature type="signal peptide" evidence="1">
    <location>
        <begin position="1"/>
        <end position="25"/>
    </location>
</feature>
<proteinExistence type="predicted"/>
<reference evidence="2" key="1">
    <citation type="submission" date="2021-01" db="EMBL/GenBank/DDBJ databases">
        <authorList>
            <person name="Corre E."/>
            <person name="Pelletier E."/>
            <person name="Niang G."/>
            <person name="Scheremetjew M."/>
            <person name="Finn R."/>
            <person name="Kale V."/>
            <person name="Holt S."/>
            <person name="Cochrane G."/>
            <person name="Meng A."/>
            <person name="Brown T."/>
            <person name="Cohen L."/>
        </authorList>
    </citation>
    <scope>NUCLEOTIDE SEQUENCE</scope>
    <source>
        <strain evidence="2">CCMP125</strain>
    </source>
</reference>
<sequence length="221" mass="24951">MMIRMTMNHYWTALSMLLLPHLASATITFTDNCTVLFEVEKVHAGCPYNGTEVLDRMSLFVDTAKEWQCSLEENSRRRLETTALSSSSALRRTAQQPQEQDQRELNCVGPICYQFCTPGEQYYDPYYCAALCFSPGCYRKLEGQEEPEVNDYDSMLLEQQRSLSSAAVLNCTSLDYALDCTPCTISMGGMIKGMEKDQPSDIKSCLNGINCWVCPLECTIE</sequence>
<evidence type="ECO:0000313" key="2">
    <source>
        <dbReference type="EMBL" id="CAD9958869.1"/>
    </source>
</evidence>
<dbReference type="EMBL" id="HBHT01013342">
    <property type="protein sequence ID" value="CAD9958869.1"/>
    <property type="molecule type" value="Transcribed_RNA"/>
</dbReference>
<organism evidence="2">
    <name type="scientific">Entomoneis paludosa</name>
    <dbReference type="NCBI Taxonomy" id="265537"/>
    <lineage>
        <taxon>Eukaryota</taxon>
        <taxon>Sar</taxon>
        <taxon>Stramenopiles</taxon>
        <taxon>Ochrophyta</taxon>
        <taxon>Bacillariophyta</taxon>
        <taxon>Bacillariophyceae</taxon>
        <taxon>Bacillariophycidae</taxon>
        <taxon>Entomoneidaceae</taxon>
        <taxon>Entomoneis</taxon>
    </lineage>
</organism>
<dbReference type="AlphaFoldDB" id="A0A7S2Y867"/>
<accession>A0A7S2Y867</accession>
<name>A0A7S2Y867_9STRA</name>
<gene>
    <name evidence="2" type="ORF">APAL1065_LOCUS8928</name>
</gene>
<keyword evidence="1" id="KW-0732">Signal</keyword>
<protein>
    <submittedName>
        <fullName evidence="2">Uncharacterized protein</fullName>
    </submittedName>
</protein>